<proteinExistence type="evidence at transcript level"/>
<sequence length="123" mass="13432">MKWYSLAHLAALGRICHIAVNFLVWLPMMSSKKPESLTRTTCDAEGAQCVGCACGCTIHILYSCTAFQLRRNRDRLRQIGGAMLGALCLVASLPEHAGPSTTAQSVALCDRERVRGREVLRGI</sequence>
<keyword evidence="1" id="KW-0812">Transmembrane</keyword>
<name>A3E3S8_PFIPI</name>
<dbReference type="EMBL" id="DQ864931">
    <property type="protein sequence ID" value="ABI14345.1"/>
    <property type="molecule type" value="mRNA"/>
</dbReference>
<keyword evidence="1" id="KW-0472">Membrane</keyword>
<organism evidence="2">
    <name type="scientific">Pfiesteria piscicida</name>
    <name type="common">Phantom dinoflagellate</name>
    <dbReference type="NCBI Taxonomy" id="71001"/>
    <lineage>
        <taxon>Eukaryota</taxon>
        <taxon>Sar</taxon>
        <taxon>Alveolata</taxon>
        <taxon>Dinophyceae</taxon>
        <taxon>Peridiniales</taxon>
        <taxon>Pfiesteriaceae</taxon>
        <taxon>Pfiesteria</taxon>
    </lineage>
</organism>
<protein>
    <submittedName>
        <fullName evidence="2">Uncharacterized protein</fullName>
    </submittedName>
</protein>
<reference evidence="2" key="1">
    <citation type="journal article" date="2007" name="Proc. Natl. Acad. Sci. U.S.A.">
        <title>Spliced leader RNA trans-splicing in dinoflagellates.</title>
        <authorList>
            <person name="Zhang H."/>
            <person name="Hou Y."/>
            <person name="Miranda L."/>
            <person name="Campbell D.A."/>
            <person name="Sturm N.R."/>
            <person name="Gaasterland T."/>
            <person name="Lin S."/>
        </authorList>
    </citation>
    <scope>NUCLEOTIDE SEQUENCE</scope>
</reference>
<dbReference type="AlphaFoldDB" id="A3E3S8"/>
<accession>A3E3S8</accession>
<feature type="transmembrane region" description="Helical" evidence="1">
    <location>
        <begin position="6"/>
        <end position="26"/>
    </location>
</feature>
<evidence type="ECO:0000256" key="1">
    <source>
        <dbReference type="SAM" id="Phobius"/>
    </source>
</evidence>
<keyword evidence="1" id="KW-1133">Transmembrane helix</keyword>
<evidence type="ECO:0000313" key="2">
    <source>
        <dbReference type="EMBL" id="ABI14345.1"/>
    </source>
</evidence>